<dbReference type="RefSeq" id="WP_119322687.1">
    <property type="nucleotide sequence ID" value="NZ_AP025739.1"/>
</dbReference>
<reference evidence="1 2" key="1">
    <citation type="journal article" date="2019" name="Int. J. Syst. Evol. Microbiol.">
        <title>Capsulimonas corticalis gen. nov., sp. nov., an aerobic capsulated bacterium, of a novel bacterial order, Capsulimonadales ord. nov., of the class Armatimonadia of the phylum Armatimonadetes.</title>
        <authorList>
            <person name="Li J."/>
            <person name="Kudo C."/>
            <person name="Tonouchi A."/>
        </authorList>
    </citation>
    <scope>NUCLEOTIDE SEQUENCE [LARGE SCALE GENOMIC DNA]</scope>
    <source>
        <strain evidence="1 2">AX-7</strain>
    </source>
</reference>
<proteinExistence type="predicted"/>
<keyword evidence="2" id="KW-1185">Reference proteome</keyword>
<accession>A0A402CZG2</accession>
<evidence type="ECO:0000313" key="2">
    <source>
        <dbReference type="Proteomes" id="UP000287394"/>
    </source>
</evidence>
<sequence>MMHKKTLHSFASMAIHTFAEAAPTMSYREFADACRARLAKTQGVPSPYYERSYAAYESMCRAAYRIHCQRAAEAKEALHANSV</sequence>
<dbReference type="EMBL" id="AP025739">
    <property type="protein sequence ID" value="BDI29427.1"/>
    <property type="molecule type" value="Genomic_DNA"/>
</dbReference>
<protein>
    <submittedName>
        <fullName evidence="1">Uncharacterized protein</fullName>
    </submittedName>
</protein>
<dbReference type="KEGG" id="ccot:CCAX7_14780"/>
<gene>
    <name evidence="1" type="ORF">CCAX7_14780</name>
</gene>
<evidence type="ECO:0000313" key="1">
    <source>
        <dbReference type="EMBL" id="BDI29427.1"/>
    </source>
</evidence>
<name>A0A402CZG2_9BACT</name>
<dbReference type="AlphaFoldDB" id="A0A402CZG2"/>
<organism evidence="1 2">
    <name type="scientific">Capsulimonas corticalis</name>
    <dbReference type="NCBI Taxonomy" id="2219043"/>
    <lineage>
        <taxon>Bacteria</taxon>
        <taxon>Bacillati</taxon>
        <taxon>Armatimonadota</taxon>
        <taxon>Armatimonadia</taxon>
        <taxon>Capsulimonadales</taxon>
        <taxon>Capsulimonadaceae</taxon>
        <taxon>Capsulimonas</taxon>
    </lineage>
</organism>
<dbReference type="Proteomes" id="UP000287394">
    <property type="component" value="Chromosome"/>
</dbReference>